<sequence length="338" mass="37521">MQETSVYFLEVMVIKPCRSYNGEINGSISSYPYPALAVVPSSSSQPPSPRIGVCYGMLGSGLPDATEVLALYKQNNIQRMRLYFPDLYALQALRGSNIELILGAPNYELQQIAASQANADAWIQKYVKNYGEVQFRYIDVRNLVLVRPSDSCAQFLVPAMQKIQNSIPAAGLDIKVSTTINTSIIGSYFPPLNCCFRSEYKPVLDPVIHFLAAFERFGRSSLDIMISESSWPSAGGMATSQQPLSFSLFSFWRMGAKGKLDVLACHMSFDDVFGNHMGPGEFSYDELAKATKNFADHEEKLGEGEFGAVNEGFLRDQMLQLKGSREDLNKGSRNTFQK</sequence>
<evidence type="ECO:0000313" key="8">
    <source>
        <dbReference type="Proteomes" id="UP001054252"/>
    </source>
</evidence>
<dbReference type="Proteomes" id="UP001054252">
    <property type="component" value="Unassembled WGS sequence"/>
</dbReference>
<dbReference type="GO" id="GO:0005975">
    <property type="term" value="P:carbohydrate metabolic process"/>
    <property type="evidence" value="ECO:0007669"/>
    <property type="project" value="InterPro"/>
</dbReference>
<dbReference type="InterPro" id="IPR000490">
    <property type="entry name" value="Glyco_hydro_17"/>
</dbReference>
<dbReference type="PANTHER" id="PTHR32227">
    <property type="entry name" value="GLUCAN ENDO-1,3-BETA-GLUCOSIDASE BG1-RELATED-RELATED"/>
    <property type="match status" value="1"/>
</dbReference>
<dbReference type="Gene3D" id="3.20.20.80">
    <property type="entry name" value="Glycosidases"/>
    <property type="match status" value="1"/>
</dbReference>
<dbReference type="Gene3D" id="3.30.200.20">
    <property type="entry name" value="Phosphorylase Kinase, domain 1"/>
    <property type="match status" value="1"/>
</dbReference>
<dbReference type="InterPro" id="IPR017853">
    <property type="entry name" value="GH"/>
</dbReference>
<reference evidence="7 8" key="1">
    <citation type="journal article" date="2021" name="Commun. Biol.">
        <title>The genome of Shorea leprosula (Dipterocarpaceae) highlights the ecological relevance of drought in aseasonal tropical rainforests.</title>
        <authorList>
            <person name="Ng K.K.S."/>
            <person name="Kobayashi M.J."/>
            <person name="Fawcett J.A."/>
            <person name="Hatakeyama M."/>
            <person name="Paape T."/>
            <person name="Ng C.H."/>
            <person name="Ang C.C."/>
            <person name="Tnah L.H."/>
            <person name="Lee C.T."/>
            <person name="Nishiyama T."/>
            <person name="Sese J."/>
            <person name="O'Brien M.J."/>
            <person name="Copetti D."/>
            <person name="Mohd Noor M.I."/>
            <person name="Ong R.C."/>
            <person name="Putra M."/>
            <person name="Sireger I.Z."/>
            <person name="Indrioko S."/>
            <person name="Kosugi Y."/>
            <person name="Izuno A."/>
            <person name="Isagi Y."/>
            <person name="Lee S.L."/>
            <person name="Shimizu K.K."/>
        </authorList>
    </citation>
    <scope>NUCLEOTIDE SEQUENCE [LARGE SCALE GENOMIC DNA]</scope>
    <source>
        <strain evidence="7">214</strain>
    </source>
</reference>
<evidence type="ECO:0000256" key="5">
    <source>
        <dbReference type="ARBA" id="ARBA00023295"/>
    </source>
</evidence>
<evidence type="ECO:0000313" key="7">
    <source>
        <dbReference type="EMBL" id="GKV26628.1"/>
    </source>
</evidence>
<organism evidence="7 8">
    <name type="scientific">Rubroshorea leprosula</name>
    <dbReference type="NCBI Taxonomy" id="152421"/>
    <lineage>
        <taxon>Eukaryota</taxon>
        <taxon>Viridiplantae</taxon>
        <taxon>Streptophyta</taxon>
        <taxon>Embryophyta</taxon>
        <taxon>Tracheophyta</taxon>
        <taxon>Spermatophyta</taxon>
        <taxon>Magnoliopsida</taxon>
        <taxon>eudicotyledons</taxon>
        <taxon>Gunneridae</taxon>
        <taxon>Pentapetalae</taxon>
        <taxon>rosids</taxon>
        <taxon>malvids</taxon>
        <taxon>Malvales</taxon>
        <taxon>Dipterocarpaceae</taxon>
        <taxon>Rubroshorea</taxon>
    </lineage>
</organism>
<evidence type="ECO:0000256" key="2">
    <source>
        <dbReference type="ARBA" id="ARBA00008773"/>
    </source>
</evidence>
<keyword evidence="5" id="KW-0326">Glycosidase</keyword>
<dbReference type="Pfam" id="PF00332">
    <property type="entry name" value="Glyco_hydro_17"/>
    <property type="match status" value="1"/>
</dbReference>
<keyword evidence="4" id="KW-0378">Hydrolase</keyword>
<dbReference type="EC" id="3.2.1.39" evidence="3"/>
<dbReference type="AlphaFoldDB" id="A0AAV5KPU7"/>
<dbReference type="EMBL" id="BPVZ01000072">
    <property type="protein sequence ID" value="GKV26628.1"/>
    <property type="molecule type" value="Genomic_DNA"/>
</dbReference>
<protein>
    <recommendedName>
        <fullName evidence="3">glucan endo-1,3-beta-D-glucosidase</fullName>
        <ecNumber evidence="3">3.2.1.39</ecNumber>
    </recommendedName>
</protein>
<comment type="similarity">
    <text evidence="2 6">Belongs to the glycosyl hydrolase 17 family.</text>
</comment>
<dbReference type="SUPFAM" id="SSF51445">
    <property type="entry name" value="(Trans)glycosidases"/>
    <property type="match status" value="1"/>
</dbReference>
<proteinExistence type="inferred from homology"/>
<evidence type="ECO:0000256" key="4">
    <source>
        <dbReference type="ARBA" id="ARBA00022801"/>
    </source>
</evidence>
<dbReference type="GO" id="GO:0042973">
    <property type="term" value="F:glucan endo-1,3-beta-D-glucosidase activity"/>
    <property type="evidence" value="ECO:0007669"/>
    <property type="project" value="UniProtKB-EC"/>
</dbReference>
<evidence type="ECO:0000256" key="1">
    <source>
        <dbReference type="ARBA" id="ARBA00000382"/>
    </source>
</evidence>
<name>A0AAV5KPU7_9ROSI</name>
<evidence type="ECO:0000256" key="3">
    <source>
        <dbReference type="ARBA" id="ARBA00012780"/>
    </source>
</evidence>
<keyword evidence="8" id="KW-1185">Reference proteome</keyword>
<dbReference type="InterPro" id="IPR044965">
    <property type="entry name" value="Glyco_hydro_17_plant"/>
</dbReference>
<comment type="caution">
    <text evidence="7">The sequence shown here is derived from an EMBL/GenBank/DDBJ whole genome shotgun (WGS) entry which is preliminary data.</text>
</comment>
<accession>A0AAV5KPU7</accession>
<comment type="catalytic activity">
    <reaction evidence="1">
        <text>Hydrolysis of (1-&gt;3)-beta-D-glucosidic linkages in (1-&gt;3)-beta-D-glucans.</text>
        <dbReference type="EC" id="3.2.1.39"/>
    </reaction>
</comment>
<gene>
    <name evidence="7" type="ORF">SLEP1_g35893</name>
</gene>
<evidence type="ECO:0000256" key="6">
    <source>
        <dbReference type="RuleBase" id="RU004335"/>
    </source>
</evidence>